<sequence>MAEVEKQHPMDEKSVGAIDGDKHNDGLQEVGSMIPQIDPKKEKILLAKLDLFFTPVIMLVYLSCFLDRSNIGNVKVAGMPEDVGASAQQFSTAVSIFYATYVTFETPFAILLKKWTPRVLLTSLCIVWSLTTIFSGFIQNVGGLYASRLVLGACEAGLFPSLTLYLTMVYKREEQAKRVAYLFSCTALSGAFGGLLAYALLQMDGVANYAGWRWVYIIEGIFSMLIAVAVWFGLPSDPAEAWFLSAEQKELMRIRHQQRSQYMGSDKLDWQEVRIAFQDPKLYLSGAIQFCQDILLYGFSTFLPAILKAAGYDTLQSNYLTVPVYIFGAIAFIVAAIASDRFQLRSPVSA</sequence>
<protein>
    <recommendedName>
        <fullName evidence="8">Major facilitator superfamily (MFS) profile domain-containing protein</fullName>
    </recommendedName>
</protein>
<dbReference type="InterPro" id="IPR036259">
    <property type="entry name" value="MFS_trans_sf"/>
</dbReference>
<dbReference type="FunFam" id="1.20.1250.20:FF:000018">
    <property type="entry name" value="MFS transporter permease"/>
    <property type="match status" value="1"/>
</dbReference>
<dbReference type="PANTHER" id="PTHR43791:SF24">
    <property type="entry name" value="NICOTINIC ACID PLASMA MEMBRANE TRANSPORTER"/>
    <property type="match status" value="1"/>
</dbReference>
<accession>A0A0D2BEX7</accession>
<dbReference type="Pfam" id="PF07690">
    <property type="entry name" value="MFS_1"/>
    <property type="match status" value="1"/>
</dbReference>
<dbReference type="Gene3D" id="1.20.1250.20">
    <property type="entry name" value="MFS general substrate transporter like domains"/>
    <property type="match status" value="1"/>
</dbReference>
<feature type="transmembrane region" description="Helical" evidence="7">
    <location>
        <begin position="119"/>
        <end position="139"/>
    </location>
</feature>
<name>A0A0D2BEX7_9EURO</name>
<evidence type="ECO:0000256" key="5">
    <source>
        <dbReference type="ARBA" id="ARBA00023136"/>
    </source>
</evidence>
<evidence type="ECO:0000259" key="8">
    <source>
        <dbReference type="PROSITE" id="PS50850"/>
    </source>
</evidence>
<evidence type="ECO:0000256" key="7">
    <source>
        <dbReference type="SAM" id="Phobius"/>
    </source>
</evidence>
<dbReference type="OrthoDB" id="2962993at2759"/>
<keyword evidence="5 7" id="KW-0472">Membrane</keyword>
<dbReference type="EMBL" id="KN847322">
    <property type="protein sequence ID" value="KIW50781.1"/>
    <property type="molecule type" value="Genomic_DNA"/>
</dbReference>
<dbReference type="InterPro" id="IPR011701">
    <property type="entry name" value="MFS"/>
</dbReference>
<dbReference type="RefSeq" id="XP_013311364.1">
    <property type="nucleotide sequence ID" value="XM_013455910.1"/>
</dbReference>
<dbReference type="Proteomes" id="UP000054342">
    <property type="component" value="Unassembled WGS sequence"/>
</dbReference>
<feature type="transmembrane region" description="Helical" evidence="7">
    <location>
        <begin position="213"/>
        <end position="234"/>
    </location>
</feature>
<dbReference type="SUPFAM" id="SSF103473">
    <property type="entry name" value="MFS general substrate transporter"/>
    <property type="match status" value="1"/>
</dbReference>
<proteinExistence type="predicted"/>
<dbReference type="GO" id="GO:0022857">
    <property type="term" value="F:transmembrane transporter activity"/>
    <property type="evidence" value="ECO:0007669"/>
    <property type="project" value="InterPro"/>
</dbReference>
<evidence type="ECO:0000256" key="2">
    <source>
        <dbReference type="ARBA" id="ARBA00022448"/>
    </source>
</evidence>
<feature type="transmembrane region" description="Helical" evidence="7">
    <location>
        <begin position="282"/>
        <end position="307"/>
    </location>
</feature>
<feature type="transmembrane region" description="Helical" evidence="7">
    <location>
        <begin position="49"/>
        <end position="69"/>
    </location>
</feature>
<comment type="subcellular location">
    <subcellularLocation>
        <location evidence="1">Membrane</location>
        <topology evidence="1">Multi-pass membrane protein</topology>
    </subcellularLocation>
</comment>
<dbReference type="GeneID" id="25331476"/>
<dbReference type="InterPro" id="IPR020846">
    <property type="entry name" value="MFS_dom"/>
</dbReference>
<keyword evidence="3 7" id="KW-0812">Transmembrane</keyword>
<evidence type="ECO:0000256" key="6">
    <source>
        <dbReference type="SAM" id="MobiDB-lite"/>
    </source>
</evidence>
<evidence type="ECO:0000313" key="10">
    <source>
        <dbReference type="Proteomes" id="UP000054342"/>
    </source>
</evidence>
<keyword evidence="10" id="KW-1185">Reference proteome</keyword>
<feature type="transmembrane region" description="Helical" evidence="7">
    <location>
        <begin position="179"/>
        <end position="201"/>
    </location>
</feature>
<feature type="transmembrane region" description="Helical" evidence="7">
    <location>
        <begin position="319"/>
        <end position="338"/>
    </location>
</feature>
<dbReference type="HOGENOM" id="CLU_001265_0_2_1"/>
<evidence type="ECO:0000256" key="4">
    <source>
        <dbReference type="ARBA" id="ARBA00022989"/>
    </source>
</evidence>
<feature type="region of interest" description="Disordered" evidence="6">
    <location>
        <begin position="1"/>
        <end position="20"/>
    </location>
</feature>
<keyword evidence="4 7" id="KW-1133">Transmembrane helix</keyword>
<organism evidence="9 10">
    <name type="scientific">Exophiala xenobiotica</name>
    <dbReference type="NCBI Taxonomy" id="348802"/>
    <lineage>
        <taxon>Eukaryota</taxon>
        <taxon>Fungi</taxon>
        <taxon>Dikarya</taxon>
        <taxon>Ascomycota</taxon>
        <taxon>Pezizomycotina</taxon>
        <taxon>Eurotiomycetes</taxon>
        <taxon>Chaetothyriomycetidae</taxon>
        <taxon>Chaetothyriales</taxon>
        <taxon>Herpotrichiellaceae</taxon>
        <taxon>Exophiala</taxon>
    </lineage>
</organism>
<dbReference type="AlphaFoldDB" id="A0A0D2BEX7"/>
<gene>
    <name evidence="9" type="ORF">PV05_09568</name>
</gene>
<evidence type="ECO:0000313" key="9">
    <source>
        <dbReference type="EMBL" id="KIW50781.1"/>
    </source>
</evidence>
<dbReference type="PANTHER" id="PTHR43791">
    <property type="entry name" value="PERMEASE-RELATED"/>
    <property type="match status" value="1"/>
</dbReference>
<evidence type="ECO:0000256" key="3">
    <source>
        <dbReference type="ARBA" id="ARBA00022692"/>
    </source>
</evidence>
<dbReference type="GO" id="GO:0016020">
    <property type="term" value="C:membrane"/>
    <property type="evidence" value="ECO:0007669"/>
    <property type="project" value="UniProtKB-SubCell"/>
</dbReference>
<reference evidence="9 10" key="1">
    <citation type="submission" date="2015-01" db="EMBL/GenBank/DDBJ databases">
        <title>The Genome Sequence of Exophiala xenobiotica CBS118157.</title>
        <authorList>
            <consortium name="The Broad Institute Genomics Platform"/>
            <person name="Cuomo C."/>
            <person name="de Hoog S."/>
            <person name="Gorbushina A."/>
            <person name="Stielow B."/>
            <person name="Teixiera M."/>
            <person name="Abouelleil A."/>
            <person name="Chapman S.B."/>
            <person name="Priest M."/>
            <person name="Young S.K."/>
            <person name="Wortman J."/>
            <person name="Nusbaum C."/>
            <person name="Birren B."/>
        </authorList>
    </citation>
    <scope>NUCLEOTIDE SEQUENCE [LARGE SCALE GENOMIC DNA]</scope>
    <source>
        <strain evidence="9 10">CBS 118157</strain>
    </source>
</reference>
<feature type="transmembrane region" description="Helical" evidence="7">
    <location>
        <begin position="145"/>
        <end position="167"/>
    </location>
</feature>
<feature type="domain" description="Major facilitator superfamily (MFS) profile" evidence="8">
    <location>
        <begin position="53"/>
        <end position="350"/>
    </location>
</feature>
<feature type="transmembrane region" description="Helical" evidence="7">
    <location>
        <begin position="89"/>
        <end position="112"/>
    </location>
</feature>
<dbReference type="PROSITE" id="PS50850">
    <property type="entry name" value="MFS"/>
    <property type="match status" value="1"/>
</dbReference>
<keyword evidence="2" id="KW-0813">Transport</keyword>
<evidence type="ECO:0000256" key="1">
    <source>
        <dbReference type="ARBA" id="ARBA00004141"/>
    </source>
</evidence>